<dbReference type="SUPFAM" id="SSF47781">
    <property type="entry name" value="RuvA domain 2-like"/>
    <property type="match status" value="1"/>
</dbReference>
<dbReference type="InterPro" id="IPR010994">
    <property type="entry name" value="RuvA_2-like"/>
</dbReference>
<dbReference type="Pfam" id="PF10531">
    <property type="entry name" value="SLBB"/>
    <property type="match status" value="1"/>
</dbReference>
<dbReference type="GO" id="GO:0015628">
    <property type="term" value="P:protein secretion by the type II secretion system"/>
    <property type="evidence" value="ECO:0007669"/>
    <property type="project" value="TreeGrafter"/>
</dbReference>
<protein>
    <submittedName>
        <fullName evidence="2">ComE operon protein 1</fullName>
    </submittedName>
</protein>
<sequence>MLQFTKREKILLFALASVSLMAAVFAYRAFFVKVPDVAFKLEGGKAIPVFESENNSGEVPDEDKIVIHIAGAVKNPGVYELEEGSRVIDAVKAAGGYIPEADIAGINLAKKLQDEDKIYIPQVGESPASGDAVNGGISPSDGKININSAGLDELDKLPGIGPALAQRIIDYRNQHGPFKSIEELKNVSGIGEKRFEEIKNLVKVN</sequence>
<keyword evidence="3" id="KW-1185">Reference proteome</keyword>
<dbReference type="NCBIfam" id="TIGR00426">
    <property type="entry name" value="competence protein ComEA helix-hairpin-helix repeat region"/>
    <property type="match status" value="1"/>
</dbReference>
<proteinExistence type="predicted"/>
<dbReference type="STRING" id="520764.AN618_22170"/>
<dbReference type="OrthoDB" id="9790239at2"/>
<evidence type="ECO:0000313" key="2">
    <source>
        <dbReference type="EMBL" id="KXG74621.1"/>
    </source>
</evidence>
<feature type="domain" description="Helix-hairpin-helix DNA-binding motif class 1" evidence="1">
    <location>
        <begin position="182"/>
        <end position="201"/>
    </location>
</feature>
<dbReference type="InterPro" id="IPR051675">
    <property type="entry name" value="Endo/Exo/Phosphatase_dom_1"/>
</dbReference>
<name>A0A140L246_9FIRM</name>
<evidence type="ECO:0000259" key="1">
    <source>
        <dbReference type="SMART" id="SM00278"/>
    </source>
</evidence>
<dbReference type="GO" id="GO:0015627">
    <property type="term" value="C:type II protein secretion system complex"/>
    <property type="evidence" value="ECO:0007669"/>
    <property type="project" value="TreeGrafter"/>
</dbReference>
<evidence type="ECO:0000313" key="3">
    <source>
        <dbReference type="Proteomes" id="UP000070427"/>
    </source>
</evidence>
<dbReference type="Gene3D" id="3.10.560.10">
    <property type="entry name" value="Outer membrane lipoprotein wza domain like"/>
    <property type="match status" value="1"/>
</dbReference>
<dbReference type="InterPro" id="IPR004509">
    <property type="entry name" value="Competence_ComEA_HhH"/>
</dbReference>
<feature type="domain" description="Helix-hairpin-helix DNA-binding motif class 1" evidence="1">
    <location>
        <begin position="152"/>
        <end position="171"/>
    </location>
</feature>
<dbReference type="PANTHER" id="PTHR21180:SF32">
    <property type="entry name" value="ENDONUCLEASE_EXONUCLEASE_PHOSPHATASE FAMILY DOMAIN-CONTAINING PROTEIN 1"/>
    <property type="match status" value="1"/>
</dbReference>
<dbReference type="GO" id="GO:0006281">
    <property type="term" value="P:DNA repair"/>
    <property type="evidence" value="ECO:0007669"/>
    <property type="project" value="InterPro"/>
</dbReference>
<reference evidence="2 3" key="1">
    <citation type="submission" date="2015-12" db="EMBL/GenBank/DDBJ databases">
        <title>Draft genome sequnece of Fervidicola ferrireducens strain Y170.</title>
        <authorList>
            <person name="Patel B.K."/>
        </authorList>
    </citation>
    <scope>NUCLEOTIDE SEQUENCE [LARGE SCALE GENOMIC DNA]</scope>
    <source>
        <strain evidence="2 3">Y170</strain>
    </source>
</reference>
<dbReference type="RefSeq" id="WP_066355053.1">
    <property type="nucleotide sequence ID" value="NZ_LOED01000043.1"/>
</dbReference>
<dbReference type="GO" id="GO:0003677">
    <property type="term" value="F:DNA binding"/>
    <property type="evidence" value="ECO:0007669"/>
    <property type="project" value="InterPro"/>
</dbReference>
<dbReference type="SMART" id="SM00278">
    <property type="entry name" value="HhH1"/>
    <property type="match status" value="2"/>
</dbReference>
<dbReference type="AlphaFoldDB" id="A0A140L246"/>
<accession>A0A140L246</accession>
<dbReference type="Gene3D" id="1.10.150.280">
    <property type="entry name" value="AF1531-like domain"/>
    <property type="match status" value="1"/>
</dbReference>
<comment type="caution">
    <text evidence="2">The sequence shown here is derived from an EMBL/GenBank/DDBJ whole genome shotgun (WGS) entry which is preliminary data.</text>
</comment>
<gene>
    <name evidence="2" type="primary">comEA</name>
    <name evidence="2" type="ORF">AN618_22170</name>
</gene>
<organism evidence="2 3">
    <name type="scientific">Fervidicola ferrireducens</name>
    <dbReference type="NCBI Taxonomy" id="520764"/>
    <lineage>
        <taxon>Bacteria</taxon>
        <taxon>Bacillati</taxon>
        <taxon>Bacillota</taxon>
        <taxon>Clostridia</taxon>
        <taxon>Thermosediminibacterales</taxon>
        <taxon>Thermosediminibacteraceae</taxon>
        <taxon>Fervidicola</taxon>
    </lineage>
</organism>
<dbReference type="Pfam" id="PF12836">
    <property type="entry name" value="HHH_3"/>
    <property type="match status" value="1"/>
</dbReference>
<dbReference type="FunCoup" id="A0A140L246">
    <property type="interactions" value="21"/>
</dbReference>
<dbReference type="InterPro" id="IPR003583">
    <property type="entry name" value="Hlx-hairpin-Hlx_DNA-bd_motif"/>
</dbReference>
<dbReference type="EMBL" id="LOED01000043">
    <property type="protein sequence ID" value="KXG74621.1"/>
    <property type="molecule type" value="Genomic_DNA"/>
</dbReference>
<dbReference type="InterPro" id="IPR019554">
    <property type="entry name" value="Soluble_ligand-bd"/>
</dbReference>
<dbReference type="PANTHER" id="PTHR21180">
    <property type="entry name" value="ENDONUCLEASE/EXONUCLEASE/PHOSPHATASE FAMILY DOMAIN-CONTAINING PROTEIN 1"/>
    <property type="match status" value="1"/>
</dbReference>
<dbReference type="Proteomes" id="UP000070427">
    <property type="component" value="Unassembled WGS sequence"/>
</dbReference>
<dbReference type="InParanoid" id="A0A140L246"/>